<dbReference type="FunFam" id="3.40.50.1220:FF:000004">
    <property type="entry name" value="Electron transfer flavoprotein"/>
    <property type="match status" value="1"/>
</dbReference>
<dbReference type="OrthoDB" id="9770286at2"/>
<dbReference type="RefSeq" id="WP_146952891.1">
    <property type="nucleotide sequence ID" value="NZ_BAABBJ010000006.1"/>
</dbReference>
<comment type="function">
    <text evidence="5">The electron transfer flavoprotein serves as a specific electron acceptor for other dehydrogenases. It transfers the electrons to the main respiratory chain via ETF-ubiquinone oxidoreductase (ETF dehydrogenase).</text>
</comment>
<evidence type="ECO:0000313" key="10">
    <source>
        <dbReference type="Proteomes" id="UP000321798"/>
    </source>
</evidence>
<evidence type="ECO:0000256" key="3">
    <source>
        <dbReference type="ARBA" id="ARBA00022448"/>
    </source>
</evidence>
<feature type="binding site" evidence="6">
    <location>
        <position position="194"/>
    </location>
    <ligand>
        <name>FAD</name>
        <dbReference type="ChEBI" id="CHEBI:57692"/>
    </ligand>
</feature>
<evidence type="ECO:0000256" key="1">
    <source>
        <dbReference type="ARBA" id="ARBA00005817"/>
    </source>
</evidence>
<reference evidence="9 10" key="1">
    <citation type="submission" date="2019-07" db="EMBL/GenBank/DDBJ databases">
        <title>Whole genome shotgun sequence of Cellulomonas soli NBRC 109434.</title>
        <authorList>
            <person name="Hosoyama A."/>
            <person name="Uohara A."/>
            <person name="Ohji S."/>
            <person name="Ichikawa N."/>
        </authorList>
    </citation>
    <scope>NUCLEOTIDE SEQUENCE [LARGE SCALE GENOMIC DNA]</scope>
    <source>
        <strain evidence="9 10">NBRC 109434</strain>
    </source>
</reference>
<keyword evidence="6" id="KW-0274">FAD</keyword>
<dbReference type="AlphaFoldDB" id="A0A512PDC4"/>
<keyword evidence="4" id="KW-0285">Flavoprotein</keyword>
<dbReference type="GO" id="GO:0033539">
    <property type="term" value="P:fatty acid beta-oxidation using acyl-CoA dehydrogenase"/>
    <property type="evidence" value="ECO:0007669"/>
    <property type="project" value="TreeGrafter"/>
</dbReference>
<dbReference type="EMBL" id="BKAL01000006">
    <property type="protein sequence ID" value="GEP69122.1"/>
    <property type="molecule type" value="Genomic_DNA"/>
</dbReference>
<evidence type="ECO:0000256" key="4">
    <source>
        <dbReference type="ARBA" id="ARBA00022630"/>
    </source>
</evidence>
<evidence type="ECO:0000259" key="8">
    <source>
        <dbReference type="Pfam" id="PF01012"/>
    </source>
</evidence>
<dbReference type="SUPFAM" id="SSF52467">
    <property type="entry name" value="DHS-like NAD/FAD-binding domain"/>
    <property type="match status" value="1"/>
</dbReference>
<comment type="cofactor">
    <cofactor evidence="6">
        <name>FAD</name>
        <dbReference type="ChEBI" id="CHEBI:57692"/>
    </cofactor>
    <text evidence="6">Binds 1 FAD per dimer.</text>
</comment>
<comment type="caution">
    <text evidence="9">The sequence shown here is derived from an EMBL/GenBank/DDBJ whole genome shotgun (WGS) entry which is preliminary data.</text>
</comment>
<dbReference type="GO" id="GO:0009055">
    <property type="term" value="F:electron transfer activity"/>
    <property type="evidence" value="ECO:0007669"/>
    <property type="project" value="InterPro"/>
</dbReference>
<sequence>MSTHAWVLATGTARLAGAVALARTVSDEVTVVAVGPGPLADAAALAGVDRVLRAVTEDGQPAEALALQVAGAAAAAAPRLLVSTDEPAARALLGAAAARTGAAALSGVLALRADGDALVADRAALDGAVVQTVSTRGPLAAQVTVEDLTPAAGAAAPITDLALAGSPDVRVVGREAAGTGTGLHDAARVVSVGRGLRAREDLALVEELARALGAEIGCSMPVADDLGWVAKERYVGRSGQKIAPRLYLALGISGMPQHLEGVRDAKVVAAVNTDPDAPVFRAADFGIVGDLYEVVPALLAALSE</sequence>
<dbReference type="PIRSF" id="PIRSF000089">
    <property type="entry name" value="Electra_flavoP_a"/>
    <property type="match status" value="1"/>
</dbReference>
<evidence type="ECO:0000256" key="6">
    <source>
        <dbReference type="PIRSR" id="PIRSR000089-1"/>
    </source>
</evidence>
<dbReference type="InterPro" id="IPR014729">
    <property type="entry name" value="Rossmann-like_a/b/a_fold"/>
</dbReference>
<comment type="subunit">
    <text evidence="2">Heterodimer of an alpha and a beta subunit.</text>
</comment>
<dbReference type="PANTHER" id="PTHR43153:SF11">
    <property type="entry name" value="ELECTRON TRANSFER FLAVOPROTEIN, SUBUNIT ALPHA (ETFA)"/>
    <property type="match status" value="1"/>
</dbReference>
<organism evidence="9 10">
    <name type="scientific">Cellulomonas soli</name>
    <dbReference type="NCBI Taxonomy" id="931535"/>
    <lineage>
        <taxon>Bacteria</taxon>
        <taxon>Bacillati</taxon>
        <taxon>Actinomycetota</taxon>
        <taxon>Actinomycetes</taxon>
        <taxon>Micrococcales</taxon>
        <taxon>Cellulomonadaceae</taxon>
        <taxon>Cellulomonas</taxon>
    </lineage>
</organism>
<feature type="domain" description="Electron transfer flavoprotein alpha/beta-subunit N-terminal" evidence="8">
    <location>
        <begin position="18"/>
        <end position="161"/>
    </location>
</feature>
<accession>A0A512PDC4</accession>
<dbReference type="Gene3D" id="3.40.50.1220">
    <property type="entry name" value="TPP-binding domain"/>
    <property type="match status" value="1"/>
</dbReference>
<dbReference type="Pfam" id="PF01012">
    <property type="entry name" value="ETF"/>
    <property type="match status" value="1"/>
</dbReference>
<comment type="similarity">
    <text evidence="1">Belongs to the ETF alpha-subunit/FixB family.</text>
</comment>
<dbReference type="InterPro" id="IPR014731">
    <property type="entry name" value="ETF_asu_C"/>
</dbReference>
<keyword evidence="10" id="KW-1185">Reference proteome</keyword>
<dbReference type="GO" id="GO:0050660">
    <property type="term" value="F:flavin adenine dinucleotide binding"/>
    <property type="evidence" value="ECO:0007669"/>
    <property type="project" value="InterPro"/>
</dbReference>
<dbReference type="InterPro" id="IPR014730">
    <property type="entry name" value="ETF_a/b_N"/>
</dbReference>
<feature type="binding site" evidence="6">
    <location>
        <position position="272"/>
    </location>
    <ligand>
        <name>FAD</name>
        <dbReference type="ChEBI" id="CHEBI:57692"/>
    </ligand>
</feature>
<dbReference type="Proteomes" id="UP000321798">
    <property type="component" value="Unassembled WGS sequence"/>
</dbReference>
<evidence type="ECO:0000313" key="9">
    <source>
        <dbReference type="EMBL" id="GEP69122.1"/>
    </source>
</evidence>
<dbReference type="SUPFAM" id="SSF52402">
    <property type="entry name" value="Adenine nucleotide alpha hydrolases-like"/>
    <property type="match status" value="1"/>
</dbReference>
<dbReference type="InterPro" id="IPR001308">
    <property type="entry name" value="ETF_a/FixB"/>
</dbReference>
<gene>
    <name evidence="9" type="ORF">CSO01_18370</name>
</gene>
<dbReference type="InterPro" id="IPR029035">
    <property type="entry name" value="DHS-like_NAD/FAD-binding_dom"/>
</dbReference>
<evidence type="ECO:0000256" key="2">
    <source>
        <dbReference type="ARBA" id="ARBA00011355"/>
    </source>
</evidence>
<dbReference type="PANTHER" id="PTHR43153">
    <property type="entry name" value="ELECTRON TRANSFER FLAVOPROTEIN ALPHA"/>
    <property type="match status" value="1"/>
</dbReference>
<evidence type="ECO:0000259" key="7">
    <source>
        <dbReference type="Pfam" id="PF00766"/>
    </source>
</evidence>
<evidence type="ECO:0000256" key="5">
    <source>
        <dbReference type="ARBA" id="ARBA00025649"/>
    </source>
</evidence>
<dbReference type="Gene3D" id="3.40.50.620">
    <property type="entry name" value="HUPs"/>
    <property type="match status" value="1"/>
</dbReference>
<feature type="domain" description="Electron transfer flavoprotein alpha subunit C-terminal" evidence="7">
    <location>
        <begin position="183"/>
        <end position="262"/>
    </location>
</feature>
<dbReference type="Pfam" id="PF00766">
    <property type="entry name" value="ETF_alpha"/>
    <property type="match status" value="1"/>
</dbReference>
<keyword evidence="3" id="KW-0813">Transport</keyword>
<proteinExistence type="inferred from homology"/>
<feature type="binding site" evidence="6">
    <location>
        <begin position="251"/>
        <end position="258"/>
    </location>
    <ligand>
        <name>FAD</name>
        <dbReference type="ChEBI" id="CHEBI:57692"/>
    </ligand>
</feature>
<name>A0A512PDC4_9CELL</name>
<protein>
    <recommendedName>
        <fullName evidence="11">Electron transfer flavoprotein subunit alpha</fullName>
    </recommendedName>
</protein>
<evidence type="ECO:0008006" key="11">
    <source>
        <dbReference type="Google" id="ProtNLM"/>
    </source>
</evidence>